<dbReference type="Gene3D" id="3.40.50.150">
    <property type="entry name" value="Vaccinia Virus protein VP39"/>
    <property type="match status" value="1"/>
</dbReference>
<gene>
    <name evidence="4" type="ORF">Ctob_008944</name>
</gene>
<keyword evidence="2" id="KW-0808">Transferase</keyword>
<comment type="caution">
    <text evidence="4">The sequence shown here is derived from an EMBL/GenBank/DDBJ whole genome shotgun (WGS) entry which is preliminary data.</text>
</comment>
<dbReference type="Pfam" id="PF11968">
    <property type="entry name" value="Bmt2"/>
    <property type="match status" value="1"/>
</dbReference>
<evidence type="ECO:0000256" key="2">
    <source>
        <dbReference type="ARBA" id="ARBA00022679"/>
    </source>
</evidence>
<dbReference type="GO" id="GO:0016433">
    <property type="term" value="F:rRNA (adenine) methyltransferase activity"/>
    <property type="evidence" value="ECO:0007669"/>
    <property type="project" value="TreeGrafter"/>
</dbReference>
<accession>A0A0M0J9Q9</accession>
<evidence type="ECO:0000313" key="5">
    <source>
        <dbReference type="Proteomes" id="UP000037460"/>
    </source>
</evidence>
<dbReference type="PANTHER" id="PTHR21008">
    <property type="entry name" value="S-ADENOSYLMETHIONINE SENSOR UPSTREAM OF MTORC1-RELATED"/>
    <property type="match status" value="1"/>
</dbReference>
<evidence type="ECO:0000313" key="4">
    <source>
        <dbReference type="EMBL" id="KOO23077.1"/>
    </source>
</evidence>
<dbReference type="InterPro" id="IPR021867">
    <property type="entry name" value="Bmt2/SAMTOR"/>
</dbReference>
<dbReference type="EMBL" id="JWZX01003222">
    <property type="protein sequence ID" value="KOO23077.1"/>
    <property type="molecule type" value="Genomic_DNA"/>
</dbReference>
<reference evidence="5" key="1">
    <citation type="journal article" date="2015" name="PLoS Genet.">
        <title>Genome Sequence and Transcriptome Analyses of Chrysochromulina tobin: Metabolic Tools for Enhanced Algal Fitness in the Prominent Order Prymnesiales (Haptophyceae).</title>
        <authorList>
            <person name="Hovde B.T."/>
            <person name="Deodato C.R."/>
            <person name="Hunsperger H.M."/>
            <person name="Ryken S.A."/>
            <person name="Yost W."/>
            <person name="Jha R.K."/>
            <person name="Patterson J."/>
            <person name="Monnat R.J. Jr."/>
            <person name="Barlow S.B."/>
            <person name="Starkenburg S.R."/>
            <person name="Cattolico R.A."/>
        </authorList>
    </citation>
    <scope>NUCLEOTIDE SEQUENCE</scope>
    <source>
        <strain evidence="5">CCMP291</strain>
    </source>
</reference>
<dbReference type="GO" id="GO:0005730">
    <property type="term" value="C:nucleolus"/>
    <property type="evidence" value="ECO:0007669"/>
    <property type="project" value="TreeGrafter"/>
</dbReference>
<evidence type="ECO:0000256" key="3">
    <source>
        <dbReference type="ARBA" id="ARBA00022691"/>
    </source>
</evidence>
<dbReference type="PANTHER" id="PTHR21008:SF1">
    <property type="entry name" value="25S RRNA (ADENINE(2142)-N(1))-METHYLTRANSFERASE"/>
    <property type="match status" value="1"/>
</dbReference>
<sequence>MPKGAKKRAGLFGAGPIVPLPQKVTSRKHARRLTTQYHDITRRMAAATSEEARAACRVDLEAMGGVKAYQAASALNTALNPTSRWVMRALRQSSRASPPPMRVLEIGAVNTQLLDAEGLSVRAIDLHSLEPRIETCDFLSLAHGGTVDPATGRVQLYDAVVCSMVLNCVPNERKRSDMLVGIRSQLRRGGRAFVTIPRTCLTHSFTLSEPIFVDALASVGLRCLDEATAAKPPESAKIAYFECEATMPCAEAALRCQRSRFEARKAHPCRRRHADGRAQAQICRRVL</sequence>
<keyword evidence="1" id="KW-0489">Methyltransferase</keyword>
<dbReference type="AlphaFoldDB" id="A0A0M0J9Q9"/>
<dbReference type="OrthoDB" id="5954793at2759"/>
<name>A0A0M0J9Q9_9EUKA</name>
<evidence type="ECO:0008006" key="6">
    <source>
        <dbReference type="Google" id="ProtNLM"/>
    </source>
</evidence>
<keyword evidence="5" id="KW-1185">Reference proteome</keyword>
<evidence type="ECO:0000256" key="1">
    <source>
        <dbReference type="ARBA" id="ARBA00022603"/>
    </source>
</evidence>
<organism evidence="4 5">
    <name type="scientific">Chrysochromulina tobinii</name>
    <dbReference type="NCBI Taxonomy" id="1460289"/>
    <lineage>
        <taxon>Eukaryota</taxon>
        <taxon>Haptista</taxon>
        <taxon>Haptophyta</taxon>
        <taxon>Prymnesiophyceae</taxon>
        <taxon>Prymnesiales</taxon>
        <taxon>Chrysochromulinaceae</taxon>
        <taxon>Chrysochromulina</taxon>
    </lineage>
</organism>
<proteinExistence type="predicted"/>
<protein>
    <recommendedName>
        <fullName evidence="6">25S rRNA adenine-N(1) methyltransferase</fullName>
    </recommendedName>
</protein>
<keyword evidence="3" id="KW-0949">S-adenosyl-L-methionine</keyword>
<dbReference type="InterPro" id="IPR029063">
    <property type="entry name" value="SAM-dependent_MTases_sf"/>
</dbReference>
<dbReference type="SUPFAM" id="SSF53335">
    <property type="entry name" value="S-adenosyl-L-methionine-dependent methyltransferases"/>
    <property type="match status" value="1"/>
</dbReference>
<dbReference type="Proteomes" id="UP000037460">
    <property type="component" value="Unassembled WGS sequence"/>
</dbReference>